<dbReference type="AlphaFoldDB" id="A0AAW9KQS8"/>
<dbReference type="EMBL" id="JAXMRN010000052">
    <property type="protein sequence ID" value="MDZ7551574.1"/>
    <property type="molecule type" value="Genomic_DNA"/>
</dbReference>
<comment type="caution">
    <text evidence="1">The sequence shown here is derived from an EMBL/GenBank/DDBJ whole genome shotgun (WGS) entry which is preliminary data.</text>
</comment>
<protein>
    <submittedName>
        <fullName evidence="1">Uncharacterized protein</fullName>
    </submittedName>
</protein>
<gene>
    <name evidence="1" type="ORF">RGC63_07800</name>
</gene>
<evidence type="ECO:0000313" key="1">
    <source>
        <dbReference type="EMBL" id="MDZ7551574.1"/>
    </source>
</evidence>
<organism evidence="1 2">
    <name type="scientific">Helicobacter pylori</name>
    <name type="common">Campylobacter pylori</name>
    <dbReference type="NCBI Taxonomy" id="210"/>
    <lineage>
        <taxon>Bacteria</taxon>
        <taxon>Pseudomonadati</taxon>
        <taxon>Campylobacterota</taxon>
        <taxon>Epsilonproteobacteria</taxon>
        <taxon>Campylobacterales</taxon>
        <taxon>Helicobacteraceae</taxon>
        <taxon>Helicobacter</taxon>
    </lineage>
</organism>
<name>A0AAW9KQS8_HELPX</name>
<dbReference type="Proteomes" id="UP001294612">
    <property type="component" value="Unassembled WGS sequence"/>
</dbReference>
<evidence type="ECO:0000313" key="2">
    <source>
        <dbReference type="Proteomes" id="UP001294612"/>
    </source>
</evidence>
<sequence>MFLKLDSHFKIVFELSQKLKDDPSYMELIQSVTLDQSKPYIGLKGNNGLFGSDIWWDNIKKNVIRTNIIKGKIVRLYNAGQDSLESYNSFDLLLSDGSIWSESIYINNRLDNDLFKIGSLVCIFYAHDERKQSISGDISYSDTVIEMAVSI</sequence>
<reference evidence="1" key="1">
    <citation type="submission" date="2023-10" db="EMBL/GenBank/DDBJ databases">
        <title>First insite into the whole-genome sequence variations in clarithromycin resistant Helicobacter pylori clinical isolates in Russia.</title>
        <authorList>
            <person name="Starkova D.A."/>
            <person name="Svarval A.V."/>
            <person name="Polev D.E."/>
            <person name="Saitova A.T."/>
            <person name="Gladyshev N.S."/>
            <person name="Egorova S.A."/>
        </authorList>
    </citation>
    <scope>NUCLEOTIDE SEQUENCE</scope>
    <source>
        <strain evidence="1">HP290</strain>
    </source>
</reference>
<proteinExistence type="predicted"/>
<accession>A0AAW9KQS8</accession>
<dbReference type="RefSeq" id="WP_308665659.1">
    <property type="nucleotide sequence ID" value="NZ_JAXMRN010000052.1"/>
</dbReference>